<reference evidence="3" key="2">
    <citation type="submission" date="2025-08" db="UniProtKB">
        <authorList>
            <consortium name="Ensembl"/>
        </authorList>
    </citation>
    <scope>IDENTIFICATION</scope>
</reference>
<dbReference type="GO" id="GO:0007165">
    <property type="term" value="P:signal transduction"/>
    <property type="evidence" value="ECO:0007669"/>
    <property type="project" value="TreeGrafter"/>
</dbReference>
<evidence type="ECO:0000256" key="1">
    <source>
        <dbReference type="ARBA" id="ARBA00010954"/>
    </source>
</evidence>
<name>A0AAQ4NUC6_GASAC</name>
<dbReference type="Proteomes" id="UP000007635">
    <property type="component" value="Chromosome Y"/>
</dbReference>
<dbReference type="Ensembl" id="ENSGACT00000038750.1">
    <property type="protein sequence ID" value="ENSGACP00000030255.1"/>
    <property type="gene ID" value="ENSGACG00000025262.1"/>
</dbReference>
<reference evidence="3 4" key="1">
    <citation type="journal article" date="2021" name="G3 (Bethesda)">
        <title>Improved contiguity of the threespine stickleback genome using long-read sequencing.</title>
        <authorList>
            <person name="Nath S."/>
            <person name="Shaw D.E."/>
            <person name="White M.A."/>
        </authorList>
    </citation>
    <scope>NUCLEOTIDE SEQUENCE [LARGE SCALE GENOMIC DNA]</scope>
    <source>
        <strain evidence="3 4">Lake Benthic</strain>
    </source>
</reference>
<dbReference type="GeneTree" id="ENSGT00940000157402"/>
<dbReference type="AlphaFoldDB" id="A0AAQ4NUC6"/>
<evidence type="ECO:0000313" key="4">
    <source>
        <dbReference type="Proteomes" id="UP000007635"/>
    </source>
</evidence>
<keyword evidence="4" id="KW-1185">Reference proteome</keyword>
<accession>A0AAQ4NUC6</accession>
<feature type="region of interest" description="Disordered" evidence="2">
    <location>
        <begin position="1"/>
        <end position="21"/>
    </location>
</feature>
<dbReference type="Pfam" id="PF05794">
    <property type="entry name" value="Tcp11"/>
    <property type="match status" value="1"/>
</dbReference>
<dbReference type="InterPro" id="IPR008862">
    <property type="entry name" value="Tcp11"/>
</dbReference>
<proteinExistence type="inferred from homology"/>
<evidence type="ECO:0000256" key="2">
    <source>
        <dbReference type="SAM" id="MobiDB-lite"/>
    </source>
</evidence>
<dbReference type="PANTHER" id="PTHR12832:SF15">
    <property type="entry name" value="T-COMPLEX PROTEIN 11-LIKE PROTEIN 1"/>
    <property type="match status" value="1"/>
</dbReference>
<organism evidence="3 4">
    <name type="scientific">Gasterosteus aculeatus aculeatus</name>
    <name type="common">three-spined stickleback</name>
    <dbReference type="NCBI Taxonomy" id="481459"/>
    <lineage>
        <taxon>Eukaryota</taxon>
        <taxon>Metazoa</taxon>
        <taxon>Chordata</taxon>
        <taxon>Craniata</taxon>
        <taxon>Vertebrata</taxon>
        <taxon>Euteleostomi</taxon>
        <taxon>Actinopterygii</taxon>
        <taxon>Neopterygii</taxon>
        <taxon>Teleostei</taxon>
        <taxon>Neoteleostei</taxon>
        <taxon>Acanthomorphata</taxon>
        <taxon>Eupercaria</taxon>
        <taxon>Perciformes</taxon>
        <taxon>Cottioidei</taxon>
        <taxon>Gasterosteales</taxon>
        <taxon>Gasterosteidae</taxon>
        <taxon>Gasterosteus</taxon>
    </lineage>
</organism>
<comment type="similarity">
    <text evidence="1">Belongs to the TCP11 family.</text>
</comment>
<sequence>EFLSQSPPSDSSPANHTPPRFVSGEELMETAEGVTNMALAHEIMVNQDFQVKRVVLPEGSLARQVKEIMHKAFWDCLEAQLKEEPQTYGHSIKLLSGIRETLLSFLLPGHGRRRMTLGGIFLPVGLAPRFCLPPGEIFSVLDLMKPHLMQQSVEYERSKFQGFLEKHPSKESLFSMTHLCRHIETAETH</sequence>
<evidence type="ECO:0000313" key="3">
    <source>
        <dbReference type="Ensembl" id="ENSGACP00000030255.1"/>
    </source>
</evidence>
<dbReference type="PANTHER" id="PTHR12832">
    <property type="entry name" value="TESTIS-SPECIFIC PROTEIN PBS13 T-COMPLEX 11"/>
    <property type="match status" value="1"/>
</dbReference>
<protein>
    <submittedName>
        <fullName evidence="3">Uncharacterized protein</fullName>
    </submittedName>
</protein>
<feature type="compositionally biased region" description="Polar residues" evidence="2">
    <location>
        <begin position="1"/>
        <end position="15"/>
    </location>
</feature>
<reference evidence="3" key="3">
    <citation type="submission" date="2025-09" db="UniProtKB">
        <authorList>
            <consortium name="Ensembl"/>
        </authorList>
    </citation>
    <scope>IDENTIFICATION</scope>
</reference>